<dbReference type="InterPro" id="IPR002110">
    <property type="entry name" value="Ankyrin_rpt"/>
</dbReference>
<dbReference type="Gene3D" id="1.25.40.20">
    <property type="entry name" value="Ankyrin repeat-containing domain"/>
    <property type="match status" value="3"/>
</dbReference>
<evidence type="ECO:0000256" key="1">
    <source>
        <dbReference type="ARBA" id="ARBA00022737"/>
    </source>
</evidence>
<dbReference type="SMART" id="SM00248">
    <property type="entry name" value="ANK"/>
    <property type="match status" value="12"/>
</dbReference>
<dbReference type="PROSITE" id="PS50297">
    <property type="entry name" value="ANK_REP_REGION"/>
    <property type="match status" value="3"/>
</dbReference>
<protein>
    <submittedName>
        <fullName evidence="5">ANK_REP_REGION domain-containing protein</fullName>
    </submittedName>
</protein>
<feature type="repeat" description="ANK" evidence="3">
    <location>
        <begin position="432"/>
        <end position="464"/>
    </location>
</feature>
<dbReference type="AlphaFoldDB" id="A0A183CEI8"/>
<feature type="repeat" description="ANK" evidence="3">
    <location>
        <begin position="326"/>
        <end position="358"/>
    </location>
</feature>
<feature type="repeat" description="ANK" evidence="3">
    <location>
        <begin position="84"/>
        <end position="116"/>
    </location>
</feature>
<name>A0A183CEI8_GLOPA</name>
<feature type="repeat" description="ANK" evidence="3">
    <location>
        <begin position="18"/>
        <end position="50"/>
    </location>
</feature>
<reference evidence="4" key="1">
    <citation type="submission" date="2014-05" db="EMBL/GenBank/DDBJ databases">
        <title>The genome and life-stage specific transcriptomes of Globodera pallida elucidate key aspects of plant parasitism by a cyst nematode.</title>
        <authorList>
            <person name="Cotton J.A."/>
            <person name="Lilley C.J."/>
            <person name="Jones L.M."/>
            <person name="Kikuchi T."/>
            <person name="Reid A.J."/>
            <person name="Thorpe P."/>
            <person name="Tsai I.J."/>
            <person name="Beasley H."/>
            <person name="Blok V."/>
            <person name="Cock P.J.A."/>
            <person name="Van den Akker S.E."/>
            <person name="Holroyd N."/>
            <person name="Hunt M."/>
            <person name="Mantelin S."/>
            <person name="Naghra H."/>
            <person name="Pain A."/>
            <person name="Palomares-Rius J.E."/>
            <person name="Zarowiecki M."/>
            <person name="Berriman M."/>
            <person name="Jones J.T."/>
            <person name="Urwin P.E."/>
        </authorList>
    </citation>
    <scope>NUCLEOTIDE SEQUENCE [LARGE SCALE GENOMIC DNA]</scope>
    <source>
        <strain evidence="4">Lindley</strain>
    </source>
</reference>
<evidence type="ECO:0000313" key="4">
    <source>
        <dbReference type="Proteomes" id="UP000050741"/>
    </source>
</evidence>
<dbReference type="SUPFAM" id="SSF48403">
    <property type="entry name" value="Ankyrin repeat"/>
    <property type="match status" value="2"/>
</dbReference>
<feature type="repeat" description="ANK" evidence="3">
    <location>
        <begin position="149"/>
        <end position="186"/>
    </location>
</feature>
<feature type="repeat" description="ANK" evidence="3">
    <location>
        <begin position="251"/>
        <end position="283"/>
    </location>
</feature>
<proteinExistence type="predicted"/>
<organism evidence="4 5">
    <name type="scientific">Globodera pallida</name>
    <name type="common">Potato cyst nematode worm</name>
    <name type="synonym">Heterodera pallida</name>
    <dbReference type="NCBI Taxonomy" id="36090"/>
    <lineage>
        <taxon>Eukaryota</taxon>
        <taxon>Metazoa</taxon>
        <taxon>Ecdysozoa</taxon>
        <taxon>Nematoda</taxon>
        <taxon>Chromadorea</taxon>
        <taxon>Rhabditida</taxon>
        <taxon>Tylenchina</taxon>
        <taxon>Tylenchomorpha</taxon>
        <taxon>Tylenchoidea</taxon>
        <taxon>Heteroderidae</taxon>
        <taxon>Heteroderinae</taxon>
        <taxon>Globodera</taxon>
    </lineage>
</organism>
<reference evidence="5" key="2">
    <citation type="submission" date="2016-06" db="UniProtKB">
        <authorList>
            <consortium name="WormBaseParasite"/>
        </authorList>
    </citation>
    <scope>IDENTIFICATION</scope>
</reference>
<keyword evidence="2 3" id="KW-0040">ANK repeat</keyword>
<dbReference type="InterPro" id="IPR036770">
    <property type="entry name" value="Ankyrin_rpt-contain_sf"/>
</dbReference>
<keyword evidence="1" id="KW-0677">Repeat</keyword>
<evidence type="ECO:0000313" key="5">
    <source>
        <dbReference type="WBParaSite" id="GPLIN_001129300"/>
    </source>
</evidence>
<keyword evidence="4" id="KW-1185">Reference proteome</keyword>
<sequence>MCRDLVAKGAAVNEESNNGFSPWLEACEKGHLGIIEFFVEIGQNIEEADSNGYTALIITSTFGRTNVGHFLLSKGACVSWTNAFGLPALFFAAKEGHLEMCKELVAKGADANQKSDNSSPWLEACKKGHLNIVEFFANNGQYIEATDSDGDTGLIAASFNGNADVVREFVGKVLVARGADVNQESGDDSSPWLIACEKGHLDIVEFFVAEGQDIKFTHSDVLGLFFAAKNGHLEVCKVLVARGADVNRESENSSPWLIACEKSHLDIVKLFVANGQDIEVTNMYGATGLIVACIEGNANLVRAFKQKMPFRDLVANGADVNRESENGFSPWLEACAKGHLDIVKLFVANGQDIEVTNMYGATGLIVACIEGNANLVRAFKQKMPFRDLVANGADVNRESENGFSPWLEACAKGHLDIGQFQHFKDIEFTYSDGATGLVFASREERTNVARFLLSIGARIGRTDAKK</sequence>
<dbReference type="Proteomes" id="UP000050741">
    <property type="component" value="Unassembled WGS sequence"/>
</dbReference>
<dbReference type="WBParaSite" id="GPLIN_001129300">
    <property type="protein sequence ID" value="GPLIN_001129300"/>
    <property type="gene ID" value="GPLIN_001129300"/>
</dbReference>
<evidence type="ECO:0000256" key="2">
    <source>
        <dbReference type="ARBA" id="ARBA00023043"/>
    </source>
</evidence>
<dbReference type="PROSITE" id="PS50088">
    <property type="entry name" value="ANK_REPEAT"/>
    <property type="match status" value="7"/>
</dbReference>
<dbReference type="PANTHER" id="PTHR24198:SF194">
    <property type="entry name" value="INVERSIN-A"/>
    <property type="match status" value="1"/>
</dbReference>
<dbReference type="PANTHER" id="PTHR24198">
    <property type="entry name" value="ANKYRIN REPEAT AND PROTEIN KINASE DOMAIN-CONTAINING PROTEIN"/>
    <property type="match status" value="1"/>
</dbReference>
<feature type="repeat" description="ANK" evidence="3">
    <location>
        <begin position="219"/>
        <end position="251"/>
    </location>
</feature>
<evidence type="ECO:0000256" key="3">
    <source>
        <dbReference type="PROSITE-ProRule" id="PRU00023"/>
    </source>
</evidence>
<accession>A0A183CEI8</accession>
<dbReference type="Pfam" id="PF12796">
    <property type="entry name" value="Ank_2"/>
    <property type="match status" value="4"/>
</dbReference>